<proteinExistence type="predicted"/>
<evidence type="ECO:0000313" key="3">
    <source>
        <dbReference type="Proteomes" id="UP000683507"/>
    </source>
</evidence>
<dbReference type="EMBL" id="OU015584">
    <property type="protein sequence ID" value="CAG5082448.1"/>
    <property type="molecule type" value="Genomic_DNA"/>
</dbReference>
<evidence type="ECO:0000313" key="2">
    <source>
        <dbReference type="EMBL" id="CAG5082448.1"/>
    </source>
</evidence>
<feature type="transmembrane region" description="Helical" evidence="1">
    <location>
        <begin position="141"/>
        <end position="160"/>
    </location>
</feature>
<keyword evidence="3" id="KW-1185">Reference proteome</keyword>
<dbReference type="AlphaFoldDB" id="A0A916NHV3"/>
<reference evidence="2" key="1">
    <citation type="submission" date="2021-04" db="EMBL/GenBank/DDBJ databases">
        <authorList>
            <person name="Rodrigo-Torres L."/>
            <person name="Arahal R. D."/>
            <person name="Lucena T."/>
        </authorList>
    </citation>
    <scope>NUCLEOTIDE SEQUENCE</scope>
    <source>
        <strain evidence="2">AS29M-1</strain>
    </source>
</reference>
<dbReference type="RefSeq" id="WP_258542116.1">
    <property type="nucleotide sequence ID" value="NZ_OU015584.1"/>
</dbReference>
<keyword evidence="1" id="KW-0812">Transmembrane</keyword>
<gene>
    <name evidence="2" type="ORF">CRYO30217_01919</name>
</gene>
<dbReference type="Proteomes" id="UP000683507">
    <property type="component" value="Chromosome"/>
</dbReference>
<accession>A0A916NHV3</accession>
<keyword evidence="1" id="KW-1133">Transmembrane helix</keyword>
<feature type="transmembrane region" description="Helical" evidence="1">
    <location>
        <begin position="47"/>
        <end position="69"/>
    </location>
</feature>
<evidence type="ECO:0000256" key="1">
    <source>
        <dbReference type="SAM" id="Phobius"/>
    </source>
</evidence>
<organism evidence="2 3">
    <name type="scientific">Parvicella tangerina</name>
    <dbReference type="NCBI Taxonomy" id="2829795"/>
    <lineage>
        <taxon>Bacteria</taxon>
        <taxon>Pseudomonadati</taxon>
        <taxon>Bacteroidota</taxon>
        <taxon>Flavobacteriia</taxon>
        <taxon>Flavobacteriales</taxon>
        <taxon>Parvicellaceae</taxon>
        <taxon>Parvicella</taxon>
    </lineage>
</organism>
<dbReference type="KEGG" id="ptan:CRYO30217_01919"/>
<keyword evidence="1" id="KW-0472">Membrane</keyword>
<feature type="transmembrane region" description="Helical" evidence="1">
    <location>
        <begin position="7"/>
        <end position="27"/>
    </location>
</feature>
<protein>
    <submittedName>
        <fullName evidence="2">Uncharacterized protein</fullName>
    </submittedName>
</protein>
<sequence length="163" mass="18344">MKFLQVLVGVLVLGILGFSVMMLYSQYQYYTIATAHQRYSFSLTNEFYLVLISTIVLTILSIPTLIYQVKVIFFKKNLRQQVVEDADLIDGDNIIISERTGPGRLLSGSAKLYAFALLTQVILLGKRSSGVLSRLNSTTDWLLLAGFALSMFVAIYFLAIDRR</sequence>
<name>A0A916NHV3_9FLAO</name>